<evidence type="ECO:0000313" key="2">
    <source>
        <dbReference type="Proteomes" id="UP000186817"/>
    </source>
</evidence>
<dbReference type="Proteomes" id="UP000186817">
    <property type="component" value="Unassembled WGS sequence"/>
</dbReference>
<organism evidence="1 2">
    <name type="scientific">Symbiodinium microadriaticum</name>
    <name type="common">Dinoflagellate</name>
    <name type="synonym">Zooxanthella microadriatica</name>
    <dbReference type="NCBI Taxonomy" id="2951"/>
    <lineage>
        <taxon>Eukaryota</taxon>
        <taxon>Sar</taxon>
        <taxon>Alveolata</taxon>
        <taxon>Dinophyceae</taxon>
        <taxon>Suessiales</taxon>
        <taxon>Symbiodiniaceae</taxon>
        <taxon>Symbiodinium</taxon>
    </lineage>
</organism>
<comment type="caution">
    <text evidence="1">The sequence shown here is derived from an EMBL/GenBank/DDBJ whole genome shotgun (WGS) entry which is preliminary data.</text>
</comment>
<dbReference type="EMBL" id="LSRX01000641">
    <property type="protein sequence ID" value="OLP91969.1"/>
    <property type="molecule type" value="Genomic_DNA"/>
</dbReference>
<accession>A0A1Q9DA23</accession>
<reference evidence="1 2" key="1">
    <citation type="submission" date="2016-02" db="EMBL/GenBank/DDBJ databases">
        <title>Genome analysis of coral dinoflagellate symbionts highlights evolutionary adaptations to a symbiotic lifestyle.</title>
        <authorList>
            <person name="Aranda M."/>
            <person name="Li Y."/>
            <person name="Liew Y.J."/>
            <person name="Baumgarten S."/>
            <person name="Simakov O."/>
            <person name="Wilson M."/>
            <person name="Piel J."/>
            <person name="Ashoor H."/>
            <person name="Bougouffa S."/>
            <person name="Bajic V.B."/>
            <person name="Ryu T."/>
            <person name="Ravasi T."/>
            <person name="Bayer T."/>
            <person name="Micklem G."/>
            <person name="Kim H."/>
            <person name="Bhak J."/>
            <person name="Lajeunesse T.C."/>
            <person name="Voolstra C.R."/>
        </authorList>
    </citation>
    <scope>NUCLEOTIDE SEQUENCE [LARGE SCALE GENOMIC DNA]</scope>
    <source>
        <strain evidence="1 2">CCMP2467</strain>
    </source>
</reference>
<name>A0A1Q9DA23_SYMMI</name>
<gene>
    <name evidence="1" type="ORF">AK812_SmicGene26274</name>
</gene>
<dbReference type="AlphaFoldDB" id="A0A1Q9DA23"/>
<sequence length="123" mass="14026">MCWRRTKGSLLMAALGLGDPAQRSMERVDQILRNWAGADLSKWRAEKATRQPIGEECNHTSRPQVVVHAARKGLKSHGKGRTSWQHYFWDFWEEISRISSGESSFIPITLIHARGAEGREEPQ</sequence>
<keyword evidence="2" id="KW-1185">Reference proteome</keyword>
<proteinExistence type="predicted"/>
<dbReference type="OrthoDB" id="10299229at2759"/>
<protein>
    <submittedName>
        <fullName evidence="1">Uncharacterized protein</fullName>
    </submittedName>
</protein>
<evidence type="ECO:0000313" key="1">
    <source>
        <dbReference type="EMBL" id="OLP91969.1"/>
    </source>
</evidence>